<accession>A0A7X0H611</accession>
<dbReference type="Pfam" id="PF22692">
    <property type="entry name" value="LlgE_F_G_D1"/>
    <property type="match status" value="1"/>
</dbReference>
<comment type="caution">
    <text evidence="6">The sequence shown here is derived from an EMBL/GenBank/DDBJ whole genome shotgun (WGS) entry which is preliminary data.</text>
</comment>
<dbReference type="InterPro" id="IPR053967">
    <property type="entry name" value="LlgE_F_G-like_D1"/>
</dbReference>
<evidence type="ECO:0000256" key="3">
    <source>
        <dbReference type="ARBA" id="ARBA00023143"/>
    </source>
</evidence>
<dbReference type="InterPro" id="IPR037925">
    <property type="entry name" value="FlgE/F/G-like"/>
</dbReference>
<feature type="region of interest" description="Disordered" evidence="4">
    <location>
        <begin position="290"/>
        <end position="310"/>
    </location>
</feature>
<dbReference type="PROSITE" id="PS51257">
    <property type="entry name" value="PROKAR_LIPOPROTEIN"/>
    <property type="match status" value="1"/>
</dbReference>
<reference evidence="6 7" key="1">
    <citation type="submission" date="2020-08" db="EMBL/GenBank/DDBJ databases">
        <title>Genomic Encyclopedia of Type Strains, Phase IV (KMG-IV): sequencing the most valuable type-strain genomes for metagenomic binning, comparative biology and taxonomic classification.</title>
        <authorList>
            <person name="Goeker M."/>
        </authorList>
    </citation>
    <scope>NUCLEOTIDE SEQUENCE [LARGE SCALE GENOMIC DNA]</scope>
    <source>
        <strain evidence="6 7">DSM 103725</strain>
    </source>
</reference>
<keyword evidence="3" id="KW-0975">Bacterial flagellum</keyword>
<protein>
    <submittedName>
        <fullName evidence="6">Flagellar basal body rod protein FlgG</fullName>
    </submittedName>
</protein>
<dbReference type="Proteomes" id="UP000541810">
    <property type="component" value="Unassembled WGS sequence"/>
</dbReference>
<gene>
    <name evidence="6" type="ORF">HNQ40_001748</name>
</gene>
<dbReference type="PANTHER" id="PTHR30435:SF19">
    <property type="entry name" value="FLAGELLAR BASAL-BODY ROD PROTEIN FLGG"/>
    <property type="match status" value="1"/>
</dbReference>
<feature type="domain" description="Flagellar hook protein FlgE/F/G-like D1" evidence="5">
    <location>
        <begin position="120"/>
        <end position="189"/>
    </location>
</feature>
<dbReference type="PANTHER" id="PTHR30435">
    <property type="entry name" value="FLAGELLAR PROTEIN"/>
    <property type="match status" value="1"/>
</dbReference>
<keyword evidence="6" id="KW-0282">Flagellum</keyword>
<comment type="similarity">
    <text evidence="2">Belongs to the flagella basal body rod proteins family.</text>
</comment>
<sequence length="310" mass="32670">MKTLGVGLTGVMMIGMLGLTGCGEPQGAAAASARFAHSDERSMESQRETYQQTLDGVYEAYDVVLNNLAHAQTPGYRAIRPIFETASSEVSGRNGVLQPVMLRDPSPGRPVKTGRWLDVAIQGAGYLILDDPAANGVDGLAYSRAGQLYISPDSVLVAGSPNGPRLEPIVVFPDEFHDIQIKTDGTVQVLAGARPRWTAIGQIHLARFANDAGLVQATTGHYIATAESGPPLVDTPGGLGLGTLQHKHLEGSNVNVASELAELNRLKDWGESLGEGLGIEPEFKAPAPAAATWDAPVHASSGPVISDRHR</sequence>
<evidence type="ECO:0000259" key="5">
    <source>
        <dbReference type="Pfam" id="PF22692"/>
    </source>
</evidence>
<evidence type="ECO:0000256" key="2">
    <source>
        <dbReference type="ARBA" id="ARBA00009677"/>
    </source>
</evidence>
<comment type="subcellular location">
    <subcellularLocation>
        <location evidence="1">Bacterial flagellum basal body</location>
    </subcellularLocation>
</comment>
<keyword evidence="6" id="KW-0966">Cell projection</keyword>
<dbReference type="SUPFAM" id="SSF117143">
    <property type="entry name" value="Flagellar hook protein flgE"/>
    <property type="match status" value="1"/>
</dbReference>
<dbReference type="RefSeq" id="WP_184677493.1">
    <property type="nucleotide sequence ID" value="NZ_JACHGY010000001.1"/>
</dbReference>
<evidence type="ECO:0000313" key="6">
    <source>
        <dbReference type="EMBL" id="MBB6429942.1"/>
    </source>
</evidence>
<evidence type="ECO:0000313" key="7">
    <source>
        <dbReference type="Proteomes" id="UP000541810"/>
    </source>
</evidence>
<dbReference type="GO" id="GO:0071978">
    <property type="term" value="P:bacterial-type flagellum-dependent swarming motility"/>
    <property type="evidence" value="ECO:0007669"/>
    <property type="project" value="TreeGrafter"/>
</dbReference>
<keyword evidence="6" id="KW-0969">Cilium</keyword>
<organism evidence="6 7">
    <name type="scientific">Algisphaera agarilytica</name>
    <dbReference type="NCBI Taxonomy" id="1385975"/>
    <lineage>
        <taxon>Bacteria</taxon>
        <taxon>Pseudomonadati</taxon>
        <taxon>Planctomycetota</taxon>
        <taxon>Phycisphaerae</taxon>
        <taxon>Phycisphaerales</taxon>
        <taxon>Phycisphaeraceae</taxon>
        <taxon>Algisphaera</taxon>
    </lineage>
</organism>
<feature type="compositionally biased region" description="Low complexity" evidence="4">
    <location>
        <begin position="290"/>
        <end position="299"/>
    </location>
</feature>
<evidence type="ECO:0000256" key="4">
    <source>
        <dbReference type="SAM" id="MobiDB-lite"/>
    </source>
</evidence>
<dbReference type="AlphaFoldDB" id="A0A7X0H611"/>
<dbReference type="EMBL" id="JACHGY010000001">
    <property type="protein sequence ID" value="MBB6429942.1"/>
    <property type="molecule type" value="Genomic_DNA"/>
</dbReference>
<keyword evidence="7" id="KW-1185">Reference proteome</keyword>
<evidence type="ECO:0000256" key="1">
    <source>
        <dbReference type="ARBA" id="ARBA00004117"/>
    </source>
</evidence>
<proteinExistence type="inferred from homology"/>
<name>A0A7X0H611_9BACT</name>
<dbReference type="GO" id="GO:0009425">
    <property type="term" value="C:bacterial-type flagellum basal body"/>
    <property type="evidence" value="ECO:0007669"/>
    <property type="project" value="UniProtKB-SubCell"/>
</dbReference>